<feature type="active site" description="Tele-phosphohistidine intermediate" evidence="1">
    <location>
        <position position="13"/>
    </location>
</feature>
<gene>
    <name evidence="3" type="ORF">J057_22300</name>
</gene>
<reference evidence="3 4" key="1">
    <citation type="journal article" date="2013" name="Genome Announc.">
        <title>Genome Sequence of the Polycyclic Aromatic Hydrocarbon-Degrading Bacterium Strain Marinobacter nanhaiticus D15-8WT.</title>
        <authorList>
            <person name="Cui Z."/>
            <person name="Gao W."/>
            <person name="Li Q."/>
            <person name="Xu G."/>
            <person name="Zheng L."/>
        </authorList>
    </citation>
    <scope>NUCLEOTIDE SEQUENCE [LARGE SCALE GENOMIC DNA]</scope>
    <source>
        <strain evidence="3 4">D15-8W</strain>
    </source>
</reference>
<evidence type="ECO:0000256" key="1">
    <source>
        <dbReference type="PIRSR" id="PIRSR613078-1"/>
    </source>
</evidence>
<dbReference type="OrthoDB" id="9783269at2"/>
<dbReference type="InterPro" id="IPR029033">
    <property type="entry name" value="His_PPase_superfam"/>
</dbReference>
<dbReference type="InterPro" id="IPR050275">
    <property type="entry name" value="PGM_Phosphatase"/>
</dbReference>
<dbReference type="CDD" id="cd07067">
    <property type="entry name" value="HP_PGM_like"/>
    <property type="match status" value="1"/>
</dbReference>
<name>N6WT33_9GAMM</name>
<dbReference type="HOGENOM" id="CLU_033323_8_2_6"/>
<dbReference type="EMBL" id="APLQ01000014">
    <property type="protein sequence ID" value="ENO14172.1"/>
    <property type="molecule type" value="Genomic_DNA"/>
</dbReference>
<dbReference type="STRING" id="626887.J057_22300"/>
<organism evidence="3 4">
    <name type="scientific">Marinobacter nanhaiticus D15-8W</name>
    <dbReference type="NCBI Taxonomy" id="626887"/>
    <lineage>
        <taxon>Bacteria</taxon>
        <taxon>Pseudomonadati</taxon>
        <taxon>Pseudomonadota</taxon>
        <taxon>Gammaproteobacteria</taxon>
        <taxon>Pseudomonadales</taxon>
        <taxon>Marinobacteraceae</taxon>
        <taxon>Marinobacter</taxon>
    </lineage>
</organism>
<dbReference type="eggNOG" id="COG0406">
    <property type="taxonomic scope" value="Bacteria"/>
</dbReference>
<dbReference type="SMART" id="SM00855">
    <property type="entry name" value="PGAM"/>
    <property type="match status" value="1"/>
</dbReference>
<protein>
    <submittedName>
        <fullName evidence="3">Histidine phosphatase family protein</fullName>
    </submittedName>
</protein>
<dbReference type="Gene3D" id="3.40.50.1240">
    <property type="entry name" value="Phosphoglycerate mutase-like"/>
    <property type="match status" value="1"/>
</dbReference>
<dbReference type="PANTHER" id="PTHR48100:SF1">
    <property type="entry name" value="HISTIDINE PHOSPHATASE FAMILY PROTEIN-RELATED"/>
    <property type="match status" value="1"/>
</dbReference>
<dbReference type="Pfam" id="PF00300">
    <property type="entry name" value="His_Phos_1"/>
    <property type="match status" value="1"/>
</dbReference>
<dbReference type="AlphaFoldDB" id="N6WT33"/>
<sequence>MSQNYTLIDLIRHGEPEGGPKFRGTLDDPLSTLGWRHMTEATRDDNDWDVVVSSPLRRCREFAEKLATEQNLPLTIEEGVREVSFGEWEGKTSAAVAEAYGDHLKNFWSNPVDHTPPGGEALGIFHERVIESWNGIIEKHEGQKVLLVCHGGIIRMILAEVLGIPLERSFSGFAVPFACRSRIRIDRTPHGTFFALLSHIPLAEDD</sequence>
<dbReference type="InterPro" id="IPR013078">
    <property type="entry name" value="His_Pase_superF_clade-1"/>
</dbReference>
<feature type="binding site" evidence="2">
    <location>
        <position position="58"/>
    </location>
    <ligand>
        <name>substrate</name>
    </ligand>
</feature>
<evidence type="ECO:0000313" key="3">
    <source>
        <dbReference type="EMBL" id="ENO14172.1"/>
    </source>
</evidence>
<proteinExistence type="predicted"/>
<evidence type="ECO:0000313" key="4">
    <source>
        <dbReference type="Proteomes" id="UP000013165"/>
    </source>
</evidence>
<dbReference type="GO" id="GO:0016791">
    <property type="term" value="F:phosphatase activity"/>
    <property type="evidence" value="ECO:0007669"/>
    <property type="project" value="TreeGrafter"/>
</dbReference>
<comment type="caution">
    <text evidence="3">The sequence shown here is derived from an EMBL/GenBank/DDBJ whole genome shotgun (WGS) entry which is preliminary data.</text>
</comment>
<feature type="active site" description="Proton donor/acceptor" evidence="1">
    <location>
        <position position="82"/>
    </location>
</feature>
<dbReference type="SUPFAM" id="SSF53254">
    <property type="entry name" value="Phosphoglycerate mutase-like"/>
    <property type="match status" value="1"/>
</dbReference>
<evidence type="ECO:0000256" key="2">
    <source>
        <dbReference type="PIRSR" id="PIRSR613078-2"/>
    </source>
</evidence>
<dbReference type="GO" id="GO:0005737">
    <property type="term" value="C:cytoplasm"/>
    <property type="evidence" value="ECO:0007669"/>
    <property type="project" value="TreeGrafter"/>
</dbReference>
<keyword evidence="4" id="KW-1185">Reference proteome</keyword>
<accession>N6WT33</accession>
<dbReference type="RefSeq" id="WP_004582391.1">
    <property type="nucleotide sequence ID" value="NZ_AP028878.1"/>
</dbReference>
<dbReference type="Proteomes" id="UP000013165">
    <property type="component" value="Unassembled WGS sequence"/>
</dbReference>
<dbReference type="PANTHER" id="PTHR48100">
    <property type="entry name" value="BROAD-SPECIFICITY PHOSPHATASE YOR283W-RELATED"/>
    <property type="match status" value="1"/>
</dbReference>
<dbReference type="PATRIC" id="fig|626887.3.peg.4460"/>